<dbReference type="Pfam" id="PF06985">
    <property type="entry name" value="HET"/>
    <property type="match status" value="1"/>
</dbReference>
<dbReference type="Proteomes" id="UP000054538">
    <property type="component" value="Unassembled WGS sequence"/>
</dbReference>
<dbReference type="PANTHER" id="PTHR10622:SF10">
    <property type="entry name" value="HET DOMAIN-CONTAINING PROTEIN"/>
    <property type="match status" value="1"/>
</dbReference>
<dbReference type="InterPro" id="IPR010730">
    <property type="entry name" value="HET"/>
</dbReference>
<dbReference type="AlphaFoldDB" id="A0A0D0DKD2"/>
<evidence type="ECO:0000313" key="3">
    <source>
        <dbReference type="Proteomes" id="UP000054538"/>
    </source>
</evidence>
<dbReference type="EMBL" id="KN825669">
    <property type="protein sequence ID" value="KIK82164.1"/>
    <property type="molecule type" value="Genomic_DNA"/>
</dbReference>
<reference evidence="3" key="2">
    <citation type="submission" date="2015-01" db="EMBL/GenBank/DDBJ databases">
        <title>Evolutionary Origins and Diversification of the Mycorrhizal Mutualists.</title>
        <authorList>
            <consortium name="DOE Joint Genome Institute"/>
            <consortium name="Mycorrhizal Genomics Consortium"/>
            <person name="Kohler A."/>
            <person name="Kuo A."/>
            <person name="Nagy L.G."/>
            <person name="Floudas D."/>
            <person name="Copeland A."/>
            <person name="Barry K.W."/>
            <person name="Cichocki N."/>
            <person name="Veneault-Fourrey C."/>
            <person name="LaButti K."/>
            <person name="Lindquist E.A."/>
            <person name="Lipzen A."/>
            <person name="Lundell T."/>
            <person name="Morin E."/>
            <person name="Murat C."/>
            <person name="Riley R."/>
            <person name="Ohm R."/>
            <person name="Sun H."/>
            <person name="Tunlid A."/>
            <person name="Henrissat B."/>
            <person name="Grigoriev I.V."/>
            <person name="Hibbett D.S."/>
            <person name="Martin F."/>
        </authorList>
    </citation>
    <scope>NUCLEOTIDE SEQUENCE [LARGE SCALE GENOMIC DNA]</scope>
    <source>
        <strain evidence="3">Ve08.2h10</strain>
    </source>
</reference>
<dbReference type="InParanoid" id="A0A0D0DKD2"/>
<dbReference type="PANTHER" id="PTHR10622">
    <property type="entry name" value="HET DOMAIN-CONTAINING PROTEIN"/>
    <property type="match status" value="1"/>
</dbReference>
<dbReference type="OrthoDB" id="2681076at2759"/>
<sequence>MQALTDADLREGQLMPESEVTSWCQVFIQSFFTWIDLPRCHRFKARIQQYLENAIFSHRWRGRDPGFYQMLNQSHGMNTPPTGQGYEKLLRSCEKAMSDYGCRYVWSDTCCINKYSNAELEGRIRVMYQWYKYVSVSIVHLARSSSVKDFPNVSWFTRGWTSQELPAPRKMRFYGRDWTPICRESCQR</sequence>
<protein>
    <submittedName>
        <fullName evidence="2">Unplaced genomic scaffold scaffold_847, whole genome shotgun sequence</fullName>
    </submittedName>
</protein>
<reference evidence="2 3" key="1">
    <citation type="submission" date="2014-04" db="EMBL/GenBank/DDBJ databases">
        <authorList>
            <consortium name="DOE Joint Genome Institute"/>
            <person name="Kuo A."/>
            <person name="Kohler A."/>
            <person name="Jargeat P."/>
            <person name="Nagy L.G."/>
            <person name="Floudas D."/>
            <person name="Copeland A."/>
            <person name="Barry K.W."/>
            <person name="Cichocki N."/>
            <person name="Veneault-Fourrey C."/>
            <person name="LaButti K."/>
            <person name="Lindquist E.A."/>
            <person name="Lipzen A."/>
            <person name="Lundell T."/>
            <person name="Morin E."/>
            <person name="Murat C."/>
            <person name="Sun H."/>
            <person name="Tunlid A."/>
            <person name="Henrissat B."/>
            <person name="Grigoriev I.V."/>
            <person name="Hibbett D.S."/>
            <person name="Martin F."/>
            <person name="Nordberg H.P."/>
            <person name="Cantor M.N."/>
            <person name="Hua S.X."/>
        </authorList>
    </citation>
    <scope>NUCLEOTIDE SEQUENCE [LARGE SCALE GENOMIC DNA]</scope>
    <source>
        <strain evidence="2 3">Ve08.2h10</strain>
    </source>
</reference>
<feature type="domain" description="Heterokaryon incompatibility" evidence="1">
    <location>
        <begin position="56"/>
        <end position="146"/>
    </location>
</feature>
<evidence type="ECO:0000313" key="2">
    <source>
        <dbReference type="EMBL" id="KIK82164.1"/>
    </source>
</evidence>
<evidence type="ECO:0000259" key="1">
    <source>
        <dbReference type="Pfam" id="PF06985"/>
    </source>
</evidence>
<keyword evidence="3" id="KW-1185">Reference proteome</keyword>
<accession>A0A0D0DKD2</accession>
<dbReference type="HOGENOM" id="CLU_1441491_0_0_1"/>
<dbReference type="STRING" id="930991.A0A0D0DKD2"/>
<organism evidence="2 3">
    <name type="scientific">Paxillus rubicundulus Ve08.2h10</name>
    <dbReference type="NCBI Taxonomy" id="930991"/>
    <lineage>
        <taxon>Eukaryota</taxon>
        <taxon>Fungi</taxon>
        <taxon>Dikarya</taxon>
        <taxon>Basidiomycota</taxon>
        <taxon>Agaricomycotina</taxon>
        <taxon>Agaricomycetes</taxon>
        <taxon>Agaricomycetidae</taxon>
        <taxon>Boletales</taxon>
        <taxon>Paxilineae</taxon>
        <taxon>Paxillaceae</taxon>
        <taxon>Paxillus</taxon>
    </lineage>
</organism>
<gene>
    <name evidence="2" type="ORF">PAXRUDRAFT_726338</name>
</gene>
<proteinExistence type="predicted"/>
<name>A0A0D0DKD2_9AGAM</name>